<evidence type="ECO:0000256" key="5">
    <source>
        <dbReference type="ARBA" id="ARBA00022781"/>
    </source>
</evidence>
<dbReference type="PANTHER" id="PTHR12263">
    <property type="entry name" value="VACUOLAR ATP SYNTHASE SUBUNIT H"/>
    <property type="match status" value="1"/>
</dbReference>
<dbReference type="EnsemblMetazoa" id="XM_017136298.2">
    <property type="protein sequence ID" value="XP_016991787.2"/>
    <property type="gene ID" value="LOC108053596"/>
</dbReference>
<dbReference type="InterPro" id="IPR008389">
    <property type="entry name" value="ATPase_V0-cplx_e1/e2_su"/>
</dbReference>
<dbReference type="Pfam" id="PF05493">
    <property type="entry name" value="ATP_synt_H"/>
    <property type="match status" value="1"/>
</dbReference>
<evidence type="ECO:0000313" key="11">
    <source>
        <dbReference type="Proteomes" id="UP001652680"/>
    </source>
</evidence>
<evidence type="ECO:0000256" key="3">
    <source>
        <dbReference type="ARBA" id="ARBA00022448"/>
    </source>
</evidence>
<protein>
    <recommendedName>
        <fullName evidence="12">V-type proton ATPase subunit e</fullName>
    </recommendedName>
</protein>
<proteinExistence type="inferred from homology"/>
<evidence type="ECO:0000256" key="7">
    <source>
        <dbReference type="ARBA" id="ARBA00023065"/>
    </source>
</evidence>
<keyword evidence="11" id="KW-1185">Reference proteome</keyword>
<organism evidence="10 11">
    <name type="scientific">Drosophila rhopaloa</name>
    <name type="common">Fruit fly</name>
    <dbReference type="NCBI Taxonomy" id="1041015"/>
    <lineage>
        <taxon>Eukaryota</taxon>
        <taxon>Metazoa</taxon>
        <taxon>Ecdysozoa</taxon>
        <taxon>Arthropoda</taxon>
        <taxon>Hexapoda</taxon>
        <taxon>Insecta</taxon>
        <taxon>Pterygota</taxon>
        <taxon>Neoptera</taxon>
        <taxon>Endopterygota</taxon>
        <taxon>Diptera</taxon>
        <taxon>Brachycera</taxon>
        <taxon>Muscomorpha</taxon>
        <taxon>Ephydroidea</taxon>
        <taxon>Drosophilidae</taxon>
        <taxon>Drosophila</taxon>
        <taxon>Sophophora</taxon>
    </lineage>
</organism>
<evidence type="ECO:0008006" key="12">
    <source>
        <dbReference type="Google" id="ProtNLM"/>
    </source>
</evidence>
<keyword evidence="3" id="KW-0813">Transport</keyword>
<keyword evidence="8 9" id="KW-0472">Membrane</keyword>
<evidence type="ECO:0000256" key="2">
    <source>
        <dbReference type="ARBA" id="ARBA00008328"/>
    </source>
</evidence>
<keyword evidence="7" id="KW-0406">Ion transport</keyword>
<feature type="transmembrane region" description="Helical" evidence="9">
    <location>
        <begin position="47"/>
        <end position="68"/>
    </location>
</feature>
<reference evidence="11" key="1">
    <citation type="journal article" date="2021" name="Elife">
        <title>Highly contiguous assemblies of 101 drosophilid genomes.</title>
        <authorList>
            <person name="Kim B.Y."/>
            <person name="Wang J.R."/>
            <person name="Miller D.E."/>
            <person name="Barmina O."/>
            <person name="Delaney E."/>
            <person name="Thompson A."/>
            <person name="Comeault A.A."/>
            <person name="Peede D."/>
            <person name="D'Agostino E.R."/>
            <person name="Pelaez J."/>
            <person name="Aguilar J.M."/>
            <person name="Haji D."/>
            <person name="Matsunaga T."/>
            <person name="Armstrong E.E."/>
            <person name="Zych M."/>
            <person name="Ogawa Y."/>
            <person name="Stamenkovic-Radak M."/>
            <person name="Jelic M."/>
            <person name="Veselinovic M.S."/>
            <person name="Tanaskovic M."/>
            <person name="Eric P."/>
            <person name="Gao J.J."/>
            <person name="Katoh T.K."/>
            <person name="Toda M.J."/>
            <person name="Watabe H."/>
            <person name="Watada M."/>
            <person name="Davis J.S."/>
            <person name="Moyle L.C."/>
            <person name="Manoli G."/>
            <person name="Bertolini E."/>
            <person name="Kostal V."/>
            <person name="Hawley R.S."/>
            <person name="Takahashi A."/>
            <person name="Jones C.D."/>
            <person name="Price D.K."/>
            <person name="Whiteman N."/>
            <person name="Kopp A."/>
            <person name="Matute D.R."/>
            <person name="Petrov D.A."/>
        </authorList>
    </citation>
    <scope>NUCLEOTIDE SEQUENCE [LARGE SCALE GENOMIC DNA]</scope>
</reference>
<dbReference type="GeneID" id="108053596"/>
<evidence type="ECO:0000313" key="10">
    <source>
        <dbReference type="EnsemblMetazoa" id="XP_016991787.2"/>
    </source>
</evidence>
<reference evidence="10" key="2">
    <citation type="submission" date="2025-05" db="UniProtKB">
        <authorList>
            <consortium name="EnsemblMetazoa"/>
        </authorList>
    </citation>
    <scope>IDENTIFICATION</scope>
</reference>
<dbReference type="PANTHER" id="PTHR12263:SF0">
    <property type="entry name" value="V-TYPE PROTON ATPASE SUBUNIT"/>
    <property type="match status" value="1"/>
</dbReference>
<accession>A0ABM5I862</accession>
<comment type="subcellular location">
    <subcellularLocation>
        <location evidence="1">Endomembrane system</location>
        <topology evidence="1">Multi-pass membrane protein</topology>
    </subcellularLocation>
</comment>
<keyword evidence="5" id="KW-0375">Hydrogen ion transport</keyword>
<dbReference type="RefSeq" id="XP_016991787.2">
    <property type="nucleotide sequence ID" value="XM_017136298.2"/>
</dbReference>
<feature type="transmembrane region" description="Helical" evidence="9">
    <location>
        <begin position="75"/>
        <end position="97"/>
    </location>
</feature>
<evidence type="ECO:0000256" key="8">
    <source>
        <dbReference type="ARBA" id="ARBA00023136"/>
    </source>
</evidence>
<dbReference type="Proteomes" id="UP001652680">
    <property type="component" value="Unassembled WGS sequence"/>
</dbReference>
<evidence type="ECO:0000256" key="6">
    <source>
        <dbReference type="ARBA" id="ARBA00022989"/>
    </source>
</evidence>
<evidence type="ECO:0000256" key="9">
    <source>
        <dbReference type="SAM" id="Phobius"/>
    </source>
</evidence>
<keyword evidence="6 9" id="KW-1133">Transmembrane helix</keyword>
<keyword evidence="4 9" id="KW-0812">Transmembrane</keyword>
<evidence type="ECO:0000256" key="4">
    <source>
        <dbReference type="ARBA" id="ARBA00022692"/>
    </source>
</evidence>
<evidence type="ECO:0000256" key="1">
    <source>
        <dbReference type="ARBA" id="ARBA00004127"/>
    </source>
</evidence>
<comment type="similarity">
    <text evidence="2">Belongs to the V-ATPase e1/e2 subunit family.</text>
</comment>
<name>A0ABM5I862_DRORH</name>
<sequence>MFAVIKVYECRHPNGYCPSSGIQDTGWKLVRTWHSASWESTEMDKHVAFMAVTVFWLLFAVLGFLVSYRFEERGIIRCCVILTAVCCYLAWLVTFLMQLNPLVGPRGNQRVIMGMMTYWPNSFIHDQKDP</sequence>